<reference evidence="3 4" key="1">
    <citation type="submission" date="2020-10" db="EMBL/GenBank/DDBJ databases">
        <title>Sequencing the genomes of 1000 actinobacteria strains.</title>
        <authorList>
            <person name="Klenk H.-P."/>
        </authorList>
    </citation>
    <scope>NUCLEOTIDE SEQUENCE [LARGE SCALE GENOMIC DNA]</scope>
    <source>
        <strain evidence="3 4">DSM 43748</strain>
    </source>
</reference>
<dbReference type="RefSeq" id="WP_192774412.1">
    <property type="nucleotide sequence ID" value="NZ_BAAASY010000041.1"/>
</dbReference>
<dbReference type="Proteomes" id="UP000661607">
    <property type="component" value="Unassembled WGS sequence"/>
</dbReference>
<dbReference type="InterPro" id="IPR017853">
    <property type="entry name" value="GH"/>
</dbReference>
<organism evidence="3 4">
    <name type="scientific">Nonomuraea africana</name>
    <dbReference type="NCBI Taxonomy" id="46171"/>
    <lineage>
        <taxon>Bacteria</taxon>
        <taxon>Bacillati</taxon>
        <taxon>Actinomycetota</taxon>
        <taxon>Actinomycetes</taxon>
        <taxon>Streptosporangiales</taxon>
        <taxon>Streptosporangiaceae</taxon>
        <taxon>Nonomuraea</taxon>
    </lineage>
</organism>
<accession>A0ABR9KAP6</accession>
<evidence type="ECO:0000313" key="3">
    <source>
        <dbReference type="EMBL" id="MBE1559082.1"/>
    </source>
</evidence>
<name>A0ABR9KAP6_9ACTN</name>
<comment type="caution">
    <text evidence="3">The sequence shown here is derived from an EMBL/GenBank/DDBJ whole genome shotgun (WGS) entry which is preliminary data.</text>
</comment>
<dbReference type="PANTHER" id="PTHR35273:SF2">
    <property type="entry name" value="ALPHA-GALACTOSIDASE"/>
    <property type="match status" value="1"/>
</dbReference>
<dbReference type="Pfam" id="PF03537">
    <property type="entry name" value="Glyco_hydro_114"/>
    <property type="match status" value="1"/>
</dbReference>
<dbReference type="SUPFAM" id="SSF51445">
    <property type="entry name" value="(Trans)glycosidases"/>
    <property type="match status" value="1"/>
</dbReference>
<evidence type="ECO:0000259" key="2">
    <source>
        <dbReference type="Pfam" id="PF03537"/>
    </source>
</evidence>
<protein>
    <recommendedName>
        <fullName evidence="2">Glycoside-hydrolase family GH114 TIM-barrel domain-containing protein</fullName>
    </recommendedName>
</protein>
<feature type="domain" description="Glycoside-hydrolase family GH114 TIM-barrel" evidence="2">
    <location>
        <begin position="51"/>
        <end position="282"/>
    </location>
</feature>
<feature type="signal peptide" evidence="1">
    <location>
        <begin position="1"/>
        <end position="24"/>
    </location>
</feature>
<dbReference type="PANTHER" id="PTHR35273">
    <property type="entry name" value="ALPHA-1,4 POLYGALACTOSAMINIDASE, PUTATIVE (AFU_ORTHOLOGUE AFUA_3G07890)-RELATED"/>
    <property type="match status" value="1"/>
</dbReference>
<feature type="chain" id="PRO_5045243583" description="Glycoside-hydrolase family GH114 TIM-barrel domain-containing protein" evidence="1">
    <location>
        <begin position="25"/>
        <end position="289"/>
    </location>
</feature>
<sequence>MRLKTIISAAVLAAAALVSAPAQAAVQAHEAAPLPAPAPCDGCWKPALNTSWQWQLSTLPKKPFPNVQMFDIDGFLAKDGAIVKALKADKPGRGVICYISAGSYENFRPDAAQFPKSVLGKQVDGWPEERWLDIRQYQGKLGEIMKARLDMCKKAGFDGVEADLVDGYKSETGFPLTAADQLAYNTWLANEAHKRGLSIGLKNDLEQIPQLLPYFDFAVNEQCWQYDECTTAQNGDFGYDQFVKAGKAVFQVEYDLGTARFCAKSNKQNFNSLKKKLDLQAWRVPCRGA</sequence>
<evidence type="ECO:0000313" key="4">
    <source>
        <dbReference type="Proteomes" id="UP000661607"/>
    </source>
</evidence>
<keyword evidence="4" id="KW-1185">Reference proteome</keyword>
<gene>
    <name evidence="3" type="ORF">H4W81_001861</name>
</gene>
<proteinExistence type="predicted"/>
<dbReference type="InterPro" id="IPR013785">
    <property type="entry name" value="Aldolase_TIM"/>
</dbReference>
<dbReference type="Gene3D" id="3.20.20.70">
    <property type="entry name" value="Aldolase class I"/>
    <property type="match status" value="1"/>
</dbReference>
<dbReference type="InterPro" id="IPR004352">
    <property type="entry name" value="GH114_TIM-barrel"/>
</dbReference>
<dbReference type="EMBL" id="JADBEF010000001">
    <property type="protein sequence ID" value="MBE1559082.1"/>
    <property type="molecule type" value="Genomic_DNA"/>
</dbReference>
<keyword evidence="1" id="KW-0732">Signal</keyword>
<evidence type="ECO:0000256" key="1">
    <source>
        <dbReference type="SAM" id="SignalP"/>
    </source>
</evidence>